<dbReference type="EMBL" id="GEZM01043666">
    <property type="protein sequence ID" value="JAV78942.1"/>
    <property type="molecule type" value="Transcribed_RNA"/>
</dbReference>
<evidence type="ECO:0000259" key="3">
    <source>
        <dbReference type="Pfam" id="PF13359"/>
    </source>
</evidence>
<dbReference type="PANTHER" id="PTHR34615">
    <property type="entry name" value="PX DOMAIN-CONTAINING PROTEIN"/>
    <property type="match status" value="1"/>
</dbReference>
<keyword evidence="6" id="KW-1185">Reference proteome</keyword>
<reference evidence="5 6" key="2">
    <citation type="journal article" date="2018" name="Elife">
        <title>Firefly genomes illuminate parallel origins of bioluminescence in beetles.</title>
        <authorList>
            <person name="Fallon T.R."/>
            <person name="Lower S.E."/>
            <person name="Chang C.H."/>
            <person name="Bessho-Uehara M."/>
            <person name="Martin G.J."/>
            <person name="Bewick A.J."/>
            <person name="Behringer M."/>
            <person name="Debat H.J."/>
            <person name="Wong I."/>
            <person name="Day J.C."/>
            <person name="Suvorov A."/>
            <person name="Silva C.J."/>
            <person name="Stanger-Hall K.F."/>
            <person name="Hall D.W."/>
            <person name="Schmitz R.J."/>
            <person name="Nelson D.R."/>
            <person name="Lewis S.M."/>
            <person name="Shigenobu S."/>
            <person name="Bybee S.M."/>
            <person name="Larracuente A.M."/>
            <person name="Oba Y."/>
            <person name="Weng J.K."/>
        </authorList>
    </citation>
    <scope>NUCLEOTIDE SEQUENCE [LARGE SCALE GENOMIC DNA]</scope>
    <source>
        <strain evidence="5">1611_PpyrPB1</strain>
        <tissue evidence="5">Whole body</tissue>
    </source>
</reference>
<evidence type="ECO:0000256" key="1">
    <source>
        <dbReference type="ARBA" id="ARBA00001968"/>
    </source>
</evidence>
<dbReference type="EMBL" id="VVIM01000007">
    <property type="protein sequence ID" value="KAB0796639.1"/>
    <property type="molecule type" value="Genomic_DNA"/>
</dbReference>
<dbReference type="PANTHER" id="PTHR34615:SF1">
    <property type="entry name" value="PX DOMAIN-CONTAINING PROTEIN"/>
    <property type="match status" value="1"/>
</dbReference>
<organism evidence="4">
    <name type="scientific">Photinus pyralis</name>
    <name type="common">Common eastern firefly</name>
    <name type="synonym">Lampyris pyralis</name>
    <dbReference type="NCBI Taxonomy" id="7054"/>
    <lineage>
        <taxon>Eukaryota</taxon>
        <taxon>Metazoa</taxon>
        <taxon>Ecdysozoa</taxon>
        <taxon>Arthropoda</taxon>
        <taxon>Hexapoda</taxon>
        <taxon>Insecta</taxon>
        <taxon>Pterygota</taxon>
        <taxon>Neoptera</taxon>
        <taxon>Endopterygota</taxon>
        <taxon>Coleoptera</taxon>
        <taxon>Polyphaga</taxon>
        <taxon>Elateriformia</taxon>
        <taxon>Elateroidea</taxon>
        <taxon>Lampyridae</taxon>
        <taxon>Lampyrinae</taxon>
        <taxon>Photinus</taxon>
    </lineage>
</organism>
<keyword evidence="2" id="KW-0479">Metal-binding</keyword>
<evidence type="ECO:0000256" key="2">
    <source>
        <dbReference type="ARBA" id="ARBA00022723"/>
    </source>
</evidence>
<dbReference type="OrthoDB" id="5978526at2759"/>
<dbReference type="EMBL" id="GEZM01043678">
    <property type="protein sequence ID" value="JAV78921.1"/>
    <property type="molecule type" value="Transcribed_RNA"/>
</dbReference>
<dbReference type="Proteomes" id="UP000327044">
    <property type="component" value="Unassembled WGS sequence"/>
</dbReference>
<evidence type="ECO:0000313" key="5">
    <source>
        <dbReference type="EMBL" id="KAB0796639.1"/>
    </source>
</evidence>
<dbReference type="EMBL" id="GEZM01043670">
    <property type="protein sequence ID" value="JAV78936.1"/>
    <property type="molecule type" value="Transcribed_RNA"/>
</dbReference>
<evidence type="ECO:0000313" key="6">
    <source>
        <dbReference type="Proteomes" id="UP000327044"/>
    </source>
</evidence>
<gene>
    <name evidence="5" type="ORF">PPYR_10700</name>
</gene>
<comment type="cofactor">
    <cofactor evidence="1">
        <name>a divalent metal cation</name>
        <dbReference type="ChEBI" id="CHEBI:60240"/>
    </cofactor>
</comment>
<dbReference type="EMBL" id="GEZM01043681">
    <property type="protein sequence ID" value="JAV78914.1"/>
    <property type="molecule type" value="Transcribed_RNA"/>
</dbReference>
<dbReference type="Pfam" id="PF13359">
    <property type="entry name" value="DDE_Tnp_4"/>
    <property type="match status" value="1"/>
</dbReference>
<accession>A0A1Y1M4Y8</accession>
<dbReference type="InParanoid" id="A0A1Y1M4Y8"/>
<dbReference type="InterPro" id="IPR027806">
    <property type="entry name" value="HARBI1_dom"/>
</dbReference>
<proteinExistence type="predicted"/>
<reference evidence="5" key="3">
    <citation type="submission" date="2019-08" db="EMBL/GenBank/DDBJ databases">
        <authorList>
            <consortium name="Photinus pyralis genome working group"/>
            <person name="Fallon T.R."/>
            <person name="Sander Lower S.E."/>
            <person name="Weng J.-K."/>
        </authorList>
    </citation>
    <scope>NUCLEOTIDE SEQUENCE</scope>
    <source>
        <strain evidence="5">1611_PpyrPB1</strain>
        <tissue evidence="5">Whole body</tissue>
    </source>
</reference>
<reference evidence="4" key="1">
    <citation type="journal article" date="2016" name="Sci. Rep.">
        <title>Molecular characterization of firefly nuptial gifts: a multi-omics approach sheds light on postcopulatory sexual selection.</title>
        <authorList>
            <person name="Al-Wathiqui N."/>
            <person name="Fallon T.R."/>
            <person name="South A."/>
            <person name="Weng J.K."/>
            <person name="Lewis S.M."/>
        </authorList>
    </citation>
    <scope>NUCLEOTIDE SEQUENCE</scope>
</reference>
<evidence type="ECO:0000313" key="4">
    <source>
        <dbReference type="EMBL" id="JAV78936.1"/>
    </source>
</evidence>
<protein>
    <recommendedName>
        <fullName evidence="3">DDE Tnp4 domain-containing protein</fullName>
    </recommendedName>
</protein>
<name>A0A1Y1M4Y8_PHOPY</name>
<dbReference type="AlphaFoldDB" id="A0A1Y1M4Y8"/>
<dbReference type="GO" id="GO:0046872">
    <property type="term" value="F:metal ion binding"/>
    <property type="evidence" value="ECO:0007669"/>
    <property type="project" value="UniProtKB-KW"/>
</dbReference>
<sequence>MGKFKDAAWKKLCLAGVITTEDYWKICKKRTLHYSRICSYSRKKFDLSKYSDDDAKNLFRFTHFQIYTLVNLLRIPQNFTVHRSRCTGIEGLCILLRRLSYPNRLCDLVNIFHRDPSTISRIFNYMVKFVYFRNKHRVQSLNQCWILNRLEEFAQCCVAAGSMYPNIIGFIDGTARAICRPKYKQRDFYSGYKKQHMLKYQSIVFPNGLIGRLDGPFIGRRHDAAILNLSDIRLEMANVFSTPTTNYALYGDPGYSNSQYIKVGYKNHHSLTERQKLFNKTMSALRVSVEYGFGKIVQLFAFVDFKKNQKVYLQHLKFQYYVAAFLVNCYICMSGCQISDYFACLPPSIQEYLQ</sequence>
<feature type="domain" description="DDE Tnp4" evidence="3">
    <location>
        <begin position="171"/>
        <end position="328"/>
    </location>
</feature>